<organism evidence="1">
    <name type="scientific">Tanacetum cinerariifolium</name>
    <name type="common">Dalmatian daisy</name>
    <name type="synonym">Chrysanthemum cinerariifolium</name>
    <dbReference type="NCBI Taxonomy" id="118510"/>
    <lineage>
        <taxon>Eukaryota</taxon>
        <taxon>Viridiplantae</taxon>
        <taxon>Streptophyta</taxon>
        <taxon>Embryophyta</taxon>
        <taxon>Tracheophyta</taxon>
        <taxon>Spermatophyta</taxon>
        <taxon>Magnoliopsida</taxon>
        <taxon>eudicotyledons</taxon>
        <taxon>Gunneridae</taxon>
        <taxon>Pentapetalae</taxon>
        <taxon>asterids</taxon>
        <taxon>campanulids</taxon>
        <taxon>Asterales</taxon>
        <taxon>Asteraceae</taxon>
        <taxon>Asteroideae</taxon>
        <taxon>Anthemideae</taxon>
        <taxon>Anthemidinae</taxon>
        <taxon>Tanacetum</taxon>
    </lineage>
</organism>
<protein>
    <submittedName>
        <fullName evidence="1">Uncharacterized protein</fullName>
    </submittedName>
</protein>
<evidence type="ECO:0000313" key="1">
    <source>
        <dbReference type="EMBL" id="GEU48674.1"/>
    </source>
</evidence>
<reference evidence="1" key="1">
    <citation type="journal article" date="2019" name="Sci. Rep.">
        <title>Draft genome of Tanacetum cinerariifolium, the natural source of mosquito coil.</title>
        <authorList>
            <person name="Yamashiro T."/>
            <person name="Shiraishi A."/>
            <person name="Satake H."/>
            <person name="Nakayama K."/>
        </authorList>
    </citation>
    <scope>NUCLEOTIDE SEQUENCE</scope>
</reference>
<dbReference type="AlphaFoldDB" id="A0A6L2KLB5"/>
<comment type="caution">
    <text evidence="1">The sequence shown here is derived from an EMBL/GenBank/DDBJ whole genome shotgun (WGS) entry which is preliminary data.</text>
</comment>
<proteinExistence type="predicted"/>
<name>A0A6L2KLB5_TANCI</name>
<accession>A0A6L2KLB5</accession>
<sequence length="90" mass="10098">MVENLNESRALINWGMITILFLFLQNIDMVTAEDGVANENDWGPKKDLSASNVIATVLDIEMAGLYTLRLTVTQIWASLKVGHLDVDWMC</sequence>
<dbReference type="EMBL" id="BKCJ010002454">
    <property type="protein sequence ID" value="GEU48674.1"/>
    <property type="molecule type" value="Genomic_DNA"/>
</dbReference>
<gene>
    <name evidence="1" type="ORF">Tci_020652</name>
</gene>